<name>A0A0C1QNJ7_9BACT</name>
<dbReference type="PIRSF" id="PIRSF004911">
    <property type="entry name" value="DUF160"/>
    <property type="match status" value="1"/>
</dbReference>
<evidence type="ECO:0000313" key="14">
    <source>
        <dbReference type="EMBL" id="KIE42192.1"/>
    </source>
</evidence>
<dbReference type="CDD" id="cd01335">
    <property type="entry name" value="Radical_SAM"/>
    <property type="match status" value="1"/>
</dbReference>
<keyword evidence="6 11" id="KW-0479">Metal-binding</keyword>
<dbReference type="InterPro" id="IPR025895">
    <property type="entry name" value="LAM_C_dom"/>
</dbReference>
<dbReference type="Proteomes" id="UP000031433">
    <property type="component" value="Unassembled WGS sequence"/>
</dbReference>
<dbReference type="PANTHER" id="PTHR30538">
    <property type="entry name" value="LYSINE 2,3-AMINOMUTASE-RELATED"/>
    <property type="match status" value="1"/>
</dbReference>
<accession>A0A0C1QNJ7</accession>
<comment type="cofactor">
    <cofactor evidence="1 12">
        <name>pyridoxal 5'-phosphate</name>
        <dbReference type="ChEBI" id="CHEBI:597326"/>
    </cofactor>
</comment>
<evidence type="ECO:0000256" key="12">
    <source>
        <dbReference type="PIRSR" id="PIRSR603739-50"/>
    </source>
</evidence>
<dbReference type="GO" id="GO:0051539">
    <property type="term" value="F:4 iron, 4 sulfur cluster binding"/>
    <property type="evidence" value="ECO:0007669"/>
    <property type="project" value="UniProtKB-KW"/>
</dbReference>
<comment type="similarity">
    <text evidence="3">Belongs to the radical SAM superfamily. KamA family.</text>
</comment>
<dbReference type="EMBL" id="JXBL01000001">
    <property type="protein sequence ID" value="KIE42192.1"/>
    <property type="molecule type" value="Genomic_DNA"/>
</dbReference>
<dbReference type="SFLD" id="SFLDS00029">
    <property type="entry name" value="Radical_SAM"/>
    <property type="match status" value="1"/>
</dbReference>
<feature type="modified residue" description="N6-(pyridoxal phosphate)lysine" evidence="12">
    <location>
        <position position="314"/>
    </location>
</feature>
<evidence type="ECO:0000256" key="10">
    <source>
        <dbReference type="ARBA" id="ARBA00023235"/>
    </source>
</evidence>
<keyword evidence="5" id="KW-0949">S-adenosyl-L-methionine</keyword>
<keyword evidence="15" id="KW-1185">Reference proteome</keyword>
<dbReference type="InterPro" id="IPR013785">
    <property type="entry name" value="Aldolase_TIM"/>
</dbReference>
<comment type="cofactor">
    <cofactor evidence="2">
        <name>[4Fe-4S] cluster</name>
        <dbReference type="ChEBI" id="CHEBI:49883"/>
    </cofactor>
</comment>
<evidence type="ECO:0000256" key="3">
    <source>
        <dbReference type="ARBA" id="ARBA00008703"/>
    </source>
</evidence>
<evidence type="ECO:0000256" key="9">
    <source>
        <dbReference type="ARBA" id="ARBA00023014"/>
    </source>
</evidence>
<dbReference type="InterPro" id="IPR003739">
    <property type="entry name" value="Lys_aminomutase/Glu_NH3_mut"/>
</dbReference>
<organism evidence="14 15">
    <name type="scientific">Geobacter soli</name>
    <dbReference type="NCBI Taxonomy" id="1510391"/>
    <lineage>
        <taxon>Bacteria</taxon>
        <taxon>Pseudomonadati</taxon>
        <taxon>Thermodesulfobacteriota</taxon>
        <taxon>Desulfuromonadia</taxon>
        <taxon>Geobacterales</taxon>
        <taxon>Geobacteraceae</taxon>
        <taxon>Geobacter</taxon>
    </lineage>
</organism>
<evidence type="ECO:0000256" key="11">
    <source>
        <dbReference type="PIRSR" id="PIRSR004911-1"/>
    </source>
</evidence>
<dbReference type="InterPro" id="IPR007197">
    <property type="entry name" value="rSAM"/>
</dbReference>
<dbReference type="AlphaFoldDB" id="A0A0C1QNJ7"/>
<dbReference type="Pfam" id="PF04055">
    <property type="entry name" value="Radical_SAM"/>
    <property type="match status" value="1"/>
</dbReference>
<dbReference type="Pfam" id="PF12544">
    <property type="entry name" value="LAM_C"/>
    <property type="match status" value="1"/>
</dbReference>
<comment type="caution">
    <text evidence="14">The sequence shown here is derived from an EMBL/GenBank/DDBJ whole genome shotgun (WGS) entry which is preliminary data.</text>
</comment>
<keyword evidence="9 11" id="KW-0411">Iron-sulfur</keyword>
<evidence type="ECO:0000259" key="13">
    <source>
        <dbReference type="PROSITE" id="PS51918"/>
    </source>
</evidence>
<dbReference type="InterPro" id="IPR058240">
    <property type="entry name" value="rSAM_sf"/>
</dbReference>
<dbReference type="SUPFAM" id="SSF102114">
    <property type="entry name" value="Radical SAM enzymes"/>
    <property type="match status" value="1"/>
</dbReference>
<dbReference type="SFLD" id="SFLDG01070">
    <property type="entry name" value="PLP-dependent"/>
    <property type="match status" value="1"/>
</dbReference>
<dbReference type="GO" id="GO:0046872">
    <property type="term" value="F:metal ion binding"/>
    <property type="evidence" value="ECO:0007669"/>
    <property type="project" value="UniProtKB-KW"/>
</dbReference>
<evidence type="ECO:0000256" key="2">
    <source>
        <dbReference type="ARBA" id="ARBA00001966"/>
    </source>
</evidence>
<evidence type="ECO:0000256" key="7">
    <source>
        <dbReference type="ARBA" id="ARBA00022898"/>
    </source>
</evidence>
<evidence type="ECO:0000256" key="1">
    <source>
        <dbReference type="ARBA" id="ARBA00001933"/>
    </source>
</evidence>
<dbReference type="GO" id="GO:0016853">
    <property type="term" value="F:isomerase activity"/>
    <property type="evidence" value="ECO:0007669"/>
    <property type="project" value="UniProtKB-KW"/>
</dbReference>
<evidence type="ECO:0000256" key="6">
    <source>
        <dbReference type="ARBA" id="ARBA00022723"/>
    </source>
</evidence>
<proteinExistence type="inferred from homology"/>
<feature type="binding site" evidence="11">
    <location>
        <position position="106"/>
    </location>
    <ligand>
        <name>[4Fe-4S] cluster</name>
        <dbReference type="ChEBI" id="CHEBI:49883"/>
        <note>4Fe-4S-S-AdoMet</note>
    </ligand>
</feature>
<feature type="domain" description="Radical SAM core" evidence="13">
    <location>
        <begin position="88"/>
        <end position="307"/>
    </location>
</feature>
<evidence type="ECO:0000256" key="4">
    <source>
        <dbReference type="ARBA" id="ARBA00022485"/>
    </source>
</evidence>
<keyword evidence="7 12" id="KW-0663">Pyridoxal phosphate</keyword>
<dbReference type="NCBIfam" id="TIGR00238">
    <property type="entry name" value="KamA family radical SAM protein"/>
    <property type="match status" value="1"/>
</dbReference>
<keyword evidence="4 11" id="KW-0004">4Fe-4S</keyword>
<keyword evidence="10" id="KW-0413">Isomerase</keyword>
<evidence type="ECO:0000256" key="5">
    <source>
        <dbReference type="ARBA" id="ARBA00022691"/>
    </source>
</evidence>
<feature type="binding site" evidence="11">
    <location>
        <position position="109"/>
    </location>
    <ligand>
        <name>[4Fe-4S] cluster</name>
        <dbReference type="ChEBI" id="CHEBI:49883"/>
        <note>4Fe-4S-S-AdoMet</note>
    </ligand>
</feature>
<reference evidence="14 15" key="1">
    <citation type="submission" date="2015-01" db="EMBL/GenBank/DDBJ databases">
        <title>Genome sequence of the anaerobic bacterium Geobacter soli GSS01, a dissimilatory Fe(III) reducer from soil.</title>
        <authorList>
            <person name="Yang G."/>
            <person name="Zhou S."/>
        </authorList>
    </citation>
    <scope>NUCLEOTIDE SEQUENCE [LARGE SCALE GENOMIC DNA]</scope>
    <source>
        <strain evidence="14 15">GSS01</strain>
    </source>
</reference>
<dbReference type="PROSITE" id="PS51918">
    <property type="entry name" value="RADICAL_SAM"/>
    <property type="match status" value="1"/>
</dbReference>
<dbReference type="PANTHER" id="PTHR30538:SF1">
    <property type="entry name" value="L-LYSINE 2,3-AMINOMUTASE"/>
    <property type="match status" value="1"/>
</dbReference>
<keyword evidence="8" id="KW-0408">Iron</keyword>
<evidence type="ECO:0000313" key="15">
    <source>
        <dbReference type="Proteomes" id="UP000031433"/>
    </source>
</evidence>
<feature type="binding site" evidence="11">
    <location>
        <position position="102"/>
    </location>
    <ligand>
        <name>[4Fe-4S] cluster</name>
        <dbReference type="ChEBI" id="CHEBI:49883"/>
        <note>4Fe-4S-S-AdoMet</note>
    </ligand>
</feature>
<gene>
    <name evidence="14" type="ORF">SE37_05935</name>
</gene>
<dbReference type="RefSeq" id="WP_039644526.1">
    <property type="nucleotide sequence ID" value="NZ_JXBL01000001.1"/>
</dbReference>
<protein>
    <submittedName>
        <fullName evidence="14">Lysine 2,3-aminomutase</fullName>
    </submittedName>
</protein>
<sequence length="353" mass="39501">METWRRLLADAVTTADELAGRLGIEDEQLAPVIRRYPMRITPGYLRLVEAPGDPIWRQCIPDPAELCDDQQADPLHEERLSPVPGLIHRYPDRVVWVVSGECAVYCRFCMRKRQVGCMVSRHSEDPFSEPLRYISETPAIRDVILSGGDPLLLDDEQLEEILARLAAIPHVEMVRIGTRTPVTLPERITARLCRMLKRYHPLYVNTHFNHPREVTAEAAKACARLADAGIPLGNQSVLLAGVNDDPAVMTRLMQLLLSIRVRPYYIHQMDLVRGTGHFRTPVATGLEILTALRGNTSGMATPHYVIDAPGGKGKIPLLPDCVSRRGDLWLLRTYTGETIEYRDVGQPATVLPG</sequence>
<dbReference type="Gene3D" id="3.20.20.70">
    <property type="entry name" value="Aldolase class I"/>
    <property type="match status" value="1"/>
</dbReference>
<evidence type="ECO:0000256" key="8">
    <source>
        <dbReference type="ARBA" id="ARBA00023004"/>
    </source>
</evidence>